<gene>
    <name evidence="1" type="ORF">PGLA1383_LOCUS49833</name>
</gene>
<evidence type="ECO:0000313" key="1">
    <source>
        <dbReference type="EMBL" id="CAE8634161.1"/>
    </source>
</evidence>
<sequence length="317" mass="35179">MASETELSYKSEPGELGEEHPLARSVRLCRIVEAGLELEKLLQSQEGAETARRILGDQMVDQVLRTAERYKGSLEIIRTLPADLQIYSQSAPLRMEWGAQLHDHGFKLVVKVDWLVDCVDALLRYLSLYVDKDTTVGWDPEMKSARALGVQRPTEAMWQTIKVDALGVKLDDVTIMSWLLAPDESVGDIWISESSQNCDLVMREQNSSLPPPADGHARSTDISKYTTLTVLRDTGDASKPLGLRVKLVMDINPGSLTTKIMKLLPSWGLRRAIGGPLEGGIRSTPAYVKLKEAMLDQHVKSGPSAPFYDCVRRHISG</sequence>
<evidence type="ECO:0000313" key="2">
    <source>
        <dbReference type="Proteomes" id="UP000654075"/>
    </source>
</evidence>
<dbReference type="AlphaFoldDB" id="A0A813H7Y4"/>
<dbReference type="EMBL" id="CAJNNV010030926">
    <property type="protein sequence ID" value="CAE8634161.1"/>
    <property type="molecule type" value="Genomic_DNA"/>
</dbReference>
<keyword evidence="2" id="KW-1185">Reference proteome</keyword>
<dbReference type="OrthoDB" id="427456at2759"/>
<dbReference type="Proteomes" id="UP000654075">
    <property type="component" value="Unassembled WGS sequence"/>
</dbReference>
<proteinExistence type="predicted"/>
<organism evidence="1 2">
    <name type="scientific">Polarella glacialis</name>
    <name type="common">Dinoflagellate</name>
    <dbReference type="NCBI Taxonomy" id="89957"/>
    <lineage>
        <taxon>Eukaryota</taxon>
        <taxon>Sar</taxon>
        <taxon>Alveolata</taxon>
        <taxon>Dinophyceae</taxon>
        <taxon>Suessiales</taxon>
        <taxon>Suessiaceae</taxon>
        <taxon>Polarella</taxon>
    </lineage>
</organism>
<comment type="caution">
    <text evidence="1">The sequence shown here is derived from an EMBL/GenBank/DDBJ whole genome shotgun (WGS) entry which is preliminary data.</text>
</comment>
<protein>
    <submittedName>
        <fullName evidence="1">Uncharacterized protein</fullName>
    </submittedName>
</protein>
<name>A0A813H7Y4_POLGL</name>
<accession>A0A813H7Y4</accession>
<reference evidence="1" key="1">
    <citation type="submission" date="2021-02" db="EMBL/GenBank/DDBJ databases">
        <authorList>
            <person name="Dougan E. K."/>
            <person name="Rhodes N."/>
            <person name="Thang M."/>
            <person name="Chan C."/>
        </authorList>
    </citation>
    <scope>NUCLEOTIDE SEQUENCE</scope>
</reference>